<sequence>MTHPGTALIARISPFFLATLSLIAAASPVAAKVTGYLEQAQVPDSIALVPAPPAAGTVSAALDVQVSREALALRGTERFAQANLDADDSFPKGPLPPGGNQFSCALGMDVDSTRTPAIFSLLQRSRRDASATAGPAKNQHLRQRPYVVNAAPTCTPEEEDKKRETGSYPSGHGIAGWAWALILAEVAPERADAIFARGRNYAESRLVCNMHWPSDIVQARFLGAALVARLHDNPEFQADLLAAKREIAAARATGRSSSRDCAAEEAVLQVRPQSAL</sequence>
<dbReference type="EC" id="3.1.3.2" evidence="1"/>
<dbReference type="PATRIC" id="fig|517011.3.peg.2482"/>
<dbReference type="CDD" id="cd03397">
    <property type="entry name" value="PAP2_acid_phosphatase"/>
    <property type="match status" value="1"/>
</dbReference>
<dbReference type="InterPro" id="IPR036938">
    <property type="entry name" value="PAP2/HPO_sf"/>
</dbReference>
<dbReference type="GO" id="GO:0030288">
    <property type="term" value="C:outer membrane-bounded periplasmic space"/>
    <property type="evidence" value="ECO:0007669"/>
    <property type="project" value="InterPro"/>
</dbReference>
<organism evidence="4 5">
    <name type="scientific">Stenotrophomonas chelatiphaga</name>
    <dbReference type="NCBI Taxonomy" id="517011"/>
    <lineage>
        <taxon>Bacteria</taxon>
        <taxon>Pseudomonadati</taxon>
        <taxon>Pseudomonadota</taxon>
        <taxon>Gammaproteobacteria</taxon>
        <taxon>Lysobacterales</taxon>
        <taxon>Lysobacteraceae</taxon>
        <taxon>Stenotrophomonas</taxon>
    </lineage>
</organism>
<dbReference type="PIRSF" id="PIRSF000897">
    <property type="entry name" value="Acid_Ptase_ClsA"/>
    <property type="match status" value="1"/>
</dbReference>
<dbReference type="RefSeq" id="WP_057508981.1">
    <property type="nucleotide sequence ID" value="NZ_LDJK01000060.1"/>
</dbReference>
<comment type="catalytic activity">
    <reaction evidence="1">
        <text>a phosphate monoester + H2O = an alcohol + phosphate</text>
        <dbReference type="Rhea" id="RHEA:15017"/>
        <dbReference type="ChEBI" id="CHEBI:15377"/>
        <dbReference type="ChEBI" id="CHEBI:30879"/>
        <dbReference type="ChEBI" id="CHEBI:43474"/>
        <dbReference type="ChEBI" id="CHEBI:67140"/>
        <dbReference type="EC" id="3.1.3.2"/>
    </reaction>
</comment>
<comment type="caution">
    <text evidence="4">The sequence shown here is derived from an EMBL/GenBank/DDBJ whole genome shotgun (WGS) entry which is preliminary data.</text>
</comment>
<dbReference type="SMART" id="SM00014">
    <property type="entry name" value="acidPPc"/>
    <property type="match status" value="1"/>
</dbReference>
<gene>
    <name evidence="4" type="ORF">ABB28_12825</name>
</gene>
<evidence type="ECO:0000313" key="5">
    <source>
        <dbReference type="Proteomes" id="UP000051386"/>
    </source>
</evidence>
<evidence type="ECO:0000256" key="1">
    <source>
        <dbReference type="PIRNR" id="PIRNR000897"/>
    </source>
</evidence>
<dbReference type="SUPFAM" id="SSF48317">
    <property type="entry name" value="Acid phosphatase/Vanadium-dependent haloperoxidase"/>
    <property type="match status" value="1"/>
</dbReference>
<evidence type="ECO:0000313" key="4">
    <source>
        <dbReference type="EMBL" id="KRG72955.1"/>
    </source>
</evidence>
<dbReference type="InterPro" id="IPR000326">
    <property type="entry name" value="PAP2/HPO"/>
</dbReference>
<feature type="signal peptide" evidence="2">
    <location>
        <begin position="1"/>
        <end position="31"/>
    </location>
</feature>
<dbReference type="Pfam" id="PF01569">
    <property type="entry name" value="PAP2"/>
    <property type="match status" value="1"/>
</dbReference>
<feature type="chain" id="PRO_5006394600" description="Acid phosphatase" evidence="2">
    <location>
        <begin position="32"/>
        <end position="276"/>
    </location>
</feature>
<comment type="similarity">
    <text evidence="1">Belongs to the class A bacterial acid phosphatase family.</text>
</comment>
<dbReference type="Proteomes" id="UP000051386">
    <property type="component" value="Unassembled WGS sequence"/>
</dbReference>
<evidence type="ECO:0000259" key="3">
    <source>
        <dbReference type="SMART" id="SM00014"/>
    </source>
</evidence>
<feature type="domain" description="Phosphatidic acid phosphatase type 2/haloperoxidase" evidence="3">
    <location>
        <begin position="117"/>
        <end position="231"/>
    </location>
</feature>
<name>A0A0R0CUF9_9GAMM</name>
<accession>A0A0R0CUF9</accession>
<evidence type="ECO:0000256" key="2">
    <source>
        <dbReference type="SAM" id="SignalP"/>
    </source>
</evidence>
<dbReference type="Gene3D" id="1.20.144.10">
    <property type="entry name" value="Phosphatidic acid phosphatase type 2/haloperoxidase"/>
    <property type="match status" value="1"/>
</dbReference>
<dbReference type="GO" id="GO:0003993">
    <property type="term" value="F:acid phosphatase activity"/>
    <property type="evidence" value="ECO:0007669"/>
    <property type="project" value="UniProtKB-EC"/>
</dbReference>
<proteinExistence type="inferred from homology"/>
<keyword evidence="5" id="KW-1185">Reference proteome</keyword>
<keyword evidence="1" id="KW-0378">Hydrolase</keyword>
<keyword evidence="2" id="KW-0732">Signal</keyword>
<dbReference type="AlphaFoldDB" id="A0A0R0CUF9"/>
<reference evidence="4 5" key="1">
    <citation type="submission" date="2015-05" db="EMBL/GenBank/DDBJ databases">
        <title>Genome sequencing and analysis of members of genus Stenotrophomonas.</title>
        <authorList>
            <person name="Patil P.P."/>
            <person name="Midha S."/>
            <person name="Patil P.B."/>
        </authorList>
    </citation>
    <scope>NUCLEOTIDE SEQUENCE [LARGE SCALE GENOMIC DNA]</scope>
    <source>
        <strain evidence="4 5">DSM 21508</strain>
    </source>
</reference>
<dbReference type="EMBL" id="LDJK01000060">
    <property type="protein sequence ID" value="KRG72955.1"/>
    <property type="molecule type" value="Genomic_DNA"/>
</dbReference>
<protein>
    <recommendedName>
        <fullName evidence="1">Acid phosphatase</fullName>
        <ecNumber evidence="1">3.1.3.2</ecNumber>
    </recommendedName>
</protein>
<dbReference type="PRINTS" id="PR00483">
    <property type="entry name" value="BACPHPHTASE"/>
</dbReference>
<dbReference type="InterPro" id="IPR001011">
    <property type="entry name" value="Acid_Pase_classA_bac"/>
</dbReference>